<dbReference type="GO" id="GO:0005737">
    <property type="term" value="C:cytoplasm"/>
    <property type="evidence" value="ECO:0007669"/>
    <property type="project" value="UniProtKB-UniRule"/>
</dbReference>
<protein>
    <recommendedName>
        <fullName evidence="7">Porphobilinogen deaminase</fullName>
        <shortName evidence="7">PBG</shortName>
        <ecNumber evidence="7">2.5.1.61</ecNumber>
    </recommendedName>
    <alternativeName>
        <fullName evidence="7">Hydroxymethylbilane synthase</fullName>
        <shortName evidence="7">HMBS</shortName>
    </alternativeName>
    <alternativeName>
        <fullName evidence="7">Pre-uroporphyrinogen synthase</fullName>
    </alternativeName>
</protein>
<dbReference type="InterPro" id="IPR000860">
    <property type="entry name" value="HemC"/>
</dbReference>
<comment type="cofactor">
    <cofactor evidence="7">
        <name>dipyrromethane</name>
        <dbReference type="ChEBI" id="CHEBI:60342"/>
    </cofactor>
    <text evidence="7">Binds 1 dipyrromethane group covalently.</text>
</comment>
<evidence type="ECO:0000256" key="4">
    <source>
        <dbReference type="ARBA" id="ARBA00022679"/>
    </source>
</evidence>
<keyword evidence="11" id="KW-1185">Reference proteome</keyword>
<dbReference type="PROSITE" id="PS00533">
    <property type="entry name" value="PORPHOBILINOGEN_DEAM"/>
    <property type="match status" value="1"/>
</dbReference>
<dbReference type="FunFam" id="3.40.190.10:FF:000005">
    <property type="entry name" value="Porphobilinogen deaminase"/>
    <property type="match status" value="1"/>
</dbReference>
<dbReference type="Pfam" id="PF03900">
    <property type="entry name" value="Porphobil_deamC"/>
    <property type="match status" value="1"/>
</dbReference>
<feature type="domain" description="Porphobilinogen deaminase C-terminal" evidence="9">
    <location>
        <begin position="223"/>
        <end position="295"/>
    </location>
</feature>
<dbReference type="GO" id="GO:0006782">
    <property type="term" value="P:protoporphyrinogen IX biosynthetic process"/>
    <property type="evidence" value="ECO:0007669"/>
    <property type="project" value="UniProtKB-UniRule"/>
</dbReference>
<dbReference type="Gene3D" id="3.40.190.10">
    <property type="entry name" value="Periplasmic binding protein-like II"/>
    <property type="match status" value="2"/>
</dbReference>
<sequence>MTHLRIGTRRSTLAVVQTRIIATALERAGHTCELVEVTTEGDRNRSSLAKIGGQGVFVGALRDALLEERVDVAVHSLKDLPTGSVAGLTLAAVPPREDPRDVLVARDGLTFAALPEGARVGTGSSRRLAQLRQLGKDDLEFIEIRGNVDTRIAKVRDGELDAVVLAHAGLTRLGRQGEITETFGPTELVPAPGQGALAIECRTADEGVVRALAGLEDPRTRAAVTAERAVLAGIGAGCSAPMGAFADTIGGADGNDLSLHAVVATVDGSTSVRLSTSGPLGEAEELGRQLATALLAEGASRLIEERVT</sequence>
<comment type="caution">
    <text evidence="10">The sequence shown here is derived from an EMBL/GenBank/DDBJ whole genome shotgun (WGS) entry which is preliminary data.</text>
</comment>
<keyword evidence="5 7" id="KW-0627">Porphyrin biosynthesis</keyword>
<dbReference type="NCBIfam" id="TIGR00212">
    <property type="entry name" value="hemC"/>
    <property type="match status" value="1"/>
</dbReference>
<evidence type="ECO:0000256" key="5">
    <source>
        <dbReference type="ARBA" id="ARBA00023244"/>
    </source>
</evidence>
<dbReference type="InterPro" id="IPR022417">
    <property type="entry name" value="Porphobilin_deaminase_N"/>
</dbReference>
<dbReference type="PIRSF" id="PIRSF001438">
    <property type="entry name" value="4pyrrol_synth_OHMeBilane_synth"/>
    <property type="match status" value="1"/>
</dbReference>
<comment type="catalytic activity">
    <reaction evidence="6 7">
        <text>4 porphobilinogen + H2O = hydroxymethylbilane + 4 NH4(+)</text>
        <dbReference type="Rhea" id="RHEA:13185"/>
        <dbReference type="ChEBI" id="CHEBI:15377"/>
        <dbReference type="ChEBI" id="CHEBI:28938"/>
        <dbReference type="ChEBI" id="CHEBI:57845"/>
        <dbReference type="ChEBI" id="CHEBI:58126"/>
        <dbReference type="EC" id="2.5.1.61"/>
    </reaction>
</comment>
<dbReference type="AlphaFoldDB" id="A0A927MY19"/>
<evidence type="ECO:0000313" key="10">
    <source>
        <dbReference type="EMBL" id="MBE1606823.1"/>
    </source>
</evidence>
<feature type="modified residue" description="S-(dipyrrolylmethanemethyl)cysteine" evidence="7">
    <location>
        <position position="238"/>
    </location>
</feature>
<gene>
    <name evidence="7" type="primary">hemC</name>
    <name evidence="10" type="ORF">HEB94_003671</name>
</gene>
<evidence type="ECO:0000256" key="1">
    <source>
        <dbReference type="ARBA" id="ARBA00002869"/>
    </source>
</evidence>
<accession>A0A927MY19</accession>
<dbReference type="RefSeq" id="WP_192750882.1">
    <property type="nucleotide sequence ID" value="NZ_BAABJL010000109.1"/>
</dbReference>
<dbReference type="InterPro" id="IPR022419">
    <property type="entry name" value="Porphobilin_deaminase_cofac_BS"/>
</dbReference>
<reference evidence="10" key="1">
    <citation type="submission" date="2020-10" db="EMBL/GenBank/DDBJ databases">
        <title>Sequencing the genomes of 1000 actinobacteria strains.</title>
        <authorList>
            <person name="Klenk H.-P."/>
        </authorList>
    </citation>
    <scope>NUCLEOTIDE SEQUENCE</scope>
    <source>
        <strain evidence="10">DSM 45354</strain>
    </source>
</reference>
<comment type="function">
    <text evidence="1 7">Tetrapolymerization of the monopyrrole PBG into the hydroxymethylbilane pre-uroporphyrinogen in several discrete steps.</text>
</comment>
<dbReference type="PRINTS" id="PR00151">
    <property type="entry name" value="PORPHBDMNASE"/>
</dbReference>
<dbReference type="InterPro" id="IPR022418">
    <property type="entry name" value="Porphobilinogen_deaminase_C"/>
</dbReference>
<dbReference type="Pfam" id="PF01379">
    <property type="entry name" value="Porphobil_deam"/>
    <property type="match status" value="1"/>
</dbReference>
<comment type="subunit">
    <text evidence="3 7">Monomer.</text>
</comment>
<dbReference type="PANTHER" id="PTHR11557:SF0">
    <property type="entry name" value="PORPHOBILINOGEN DEAMINASE"/>
    <property type="match status" value="1"/>
</dbReference>
<dbReference type="HAMAP" id="MF_00260">
    <property type="entry name" value="Porphobil_deam"/>
    <property type="match status" value="1"/>
</dbReference>
<feature type="domain" description="Porphobilinogen deaminase N-terminal" evidence="8">
    <location>
        <begin position="4"/>
        <end position="208"/>
    </location>
</feature>
<dbReference type="SUPFAM" id="SSF54782">
    <property type="entry name" value="Porphobilinogen deaminase (hydroxymethylbilane synthase), C-terminal domain"/>
    <property type="match status" value="1"/>
</dbReference>
<organism evidence="10 11">
    <name type="scientific">Actinopolymorpha pittospori</name>
    <dbReference type="NCBI Taxonomy" id="648752"/>
    <lineage>
        <taxon>Bacteria</taxon>
        <taxon>Bacillati</taxon>
        <taxon>Actinomycetota</taxon>
        <taxon>Actinomycetes</taxon>
        <taxon>Propionibacteriales</taxon>
        <taxon>Actinopolymorphaceae</taxon>
        <taxon>Actinopolymorpha</taxon>
    </lineage>
</organism>
<evidence type="ECO:0000256" key="6">
    <source>
        <dbReference type="ARBA" id="ARBA00048169"/>
    </source>
</evidence>
<dbReference type="SUPFAM" id="SSF53850">
    <property type="entry name" value="Periplasmic binding protein-like II"/>
    <property type="match status" value="1"/>
</dbReference>
<dbReference type="PANTHER" id="PTHR11557">
    <property type="entry name" value="PORPHOBILINOGEN DEAMINASE"/>
    <property type="match status" value="1"/>
</dbReference>
<name>A0A927MY19_9ACTN</name>
<proteinExistence type="inferred from homology"/>
<evidence type="ECO:0000256" key="7">
    <source>
        <dbReference type="HAMAP-Rule" id="MF_00260"/>
    </source>
</evidence>
<evidence type="ECO:0000256" key="2">
    <source>
        <dbReference type="ARBA" id="ARBA00005638"/>
    </source>
</evidence>
<comment type="miscellaneous">
    <text evidence="7">The porphobilinogen subunits are added to the dipyrromethane group.</text>
</comment>
<keyword evidence="4 7" id="KW-0808">Transferase</keyword>
<comment type="similarity">
    <text evidence="2 7">Belongs to the HMBS family.</text>
</comment>
<dbReference type="GO" id="GO:0004418">
    <property type="term" value="F:hydroxymethylbilane synthase activity"/>
    <property type="evidence" value="ECO:0007669"/>
    <property type="project" value="UniProtKB-UniRule"/>
</dbReference>
<dbReference type="Gene3D" id="3.30.160.40">
    <property type="entry name" value="Porphobilinogen deaminase, C-terminal domain"/>
    <property type="match status" value="1"/>
</dbReference>
<dbReference type="EC" id="2.5.1.61" evidence="7"/>
<evidence type="ECO:0000313" key="11">
    <source>
        <dbReference type="Proteomes" id="UP000638648"/>
    </source>
</evidence>
<dbReference type="InterPro" id="IPR036803">
    <property type="entry name" value="Porphobilinogen_deaminase_C_sf"/>
</dbReference>
<dbReference type="EMBL" id="JADBEM010000001">
    <property type="protein sequence ID" value="MBE1606823.1"/>
    <property type="molecule type" value="Genomic_DNA"/>
</dbReference>
<evidence type="ECO:0000259" key="8">
    <source>
        <dbReference type="Pfam" id="PF01379"/>
    </source>
</evidence>
<evidence type="ECO:0000259" key="9">
    <source>
        <dbReference type="Pfam" id="PF03900"/>
    </source>
</evidence>
<dbReference type="Proteomes" id="UP000638648">
    <property type="component" value="Unassembled WGS sequence"/>
</dbReference>
<evidence type="ECO:0000256" key="3">
    <source>
        <dbReference type="ARBA" id="ARBA00011245"/>
    </source>
</evidence>